<dbReference type="KEGG" id="cci:CC1G_05785"/>
<keyword evidence="1" id="KW-1133">Transmembrane helix</keyword>
<keyword evidence="1" id="KW-0472">Membrane</keyword>
<dbReference type="VEuPathDB" id="FungiDB:CC1G_05785"/>
<dbReference type="Proteomes" id="UP000001861">
    <property type="component" value="Unassembled WGS sequence"/>
</dbReference>
<dbReference type="OrthoDB" id="3037953at2759"/>
<evidence type="ECO:0000313" key="2">
    <source>
        <dbReference type="EMBL" id="EAU87096.2"/>
    </source>
</evidence>
<dbReference type="GeneID" id="6011165"/>
<feature type="transmembrane region" description="Helical" evidence="1">
    <location>
        <begin position="125"/>
        <end position="144"/>
    </location>
</feature>
<comment type="caution">
    <text evidence="2">The sequence shown here is derived from an EMBL/GenBank/DDBJ whole genome shotgun (WGS) entry which is preliminary data.</text>
</comment>
<accession>A8NLB9</accession>
<sequence length="186" mass="20607">MAHLGPGFLQPILLTFEAVSDSFTILSIALNVFLTTLIAFRLTSQQRRLQSVLPGDLKVYSNAVAIVAESALPLTVFALGFAGSEVARYVVGGRAPDGSDAPPEEVVKWLREYVKVMELNRVFSLLYYSMAALTPQIIIFRITVGRSWMGRDDHDASKPLHFSQPLRFDNGQRTNHVRGTDILDEA</sequence>
<dbReference type="AlphaFoldDB" id="A8NLB9"/>
<evidence type="ECO:0000256" key="1">
    <source>
        <dbReference type="SAM" id="Phobius"/>
    </source>
</evidence>
<keyword evidence="1" id="KW-0812">Transmembrane</keyword>
<feature type="transmembrane region" description="Helical" evidence="1">
    <location>
        <begin position="23"/>
        <end position="42"/>
    </location>
</feature>
<gene>
    <name evidence="2" type="ORF">CC1G_05785</name>
</gene>
<organism evidence="2 3">
    <name type="scientific">Coprinopsis cinerea (strain Okayama-7 / 130 / ATCC MYA-4618 / FGSC 9003)</name>
    <name type="common">Inky cap fungus</name>
    <name type="synonym">Hormographiella aspergillata</name>
    <dbReference type="NCBI Taxonomy" id="240176"/>
    <lineage>
        <taxon>Eukaryota</taxon>
        <taxon>Fungi</taxon>
        <taxon>Dikarya</taxon>
        <taxon>Basidiomycota</taxon>
        <taxon>Agaricomycotina</taxon>
        <taxon>Agaricomycetes</taxon>
        <taxon>Agaricomycetidae</taxon>
        <taxon>Agaricales</taxon>
        <taxon>Agaricineae</taxon>
        <taxon>Psathyrellaceae</taxon>
        <taxon>Coprinopsis</taxon>
    </lineage>
</organism>
<proteinExistence type="predicted"/>
<name>A8NLB9_COPC7</name>
<protein>
    <submittedName>
        <fullName evidence="2">Uncharacterized protein</fullName>
    </submittedName>
</protein>
<dbReference type="InParanoid" id="A8NLB9"/>
<dbReference type="EMBL" id="AACS02000012">
    <property type="protein sequence ID" value="EAU87096.2"/>
    <property type="molecule type" value="Genomic_DNA"/>
</dbReference>
<dbReference type="HOGENOM" id="CLU_1454316_0_0_1"/>
<keyword evidence="3" id="KW-1185">Reference proteome</keyword>
<reference evidence="2 3" key="1">
    <citation type="journal article" date="2010" name="Proc. Natl. Acad. Sci. U.S.A.">
        <title>Insights into evolution of multicellular fungi from the assembled chromosomes of the mushroom Coprinopsis cinerea (Coprinus cinereus).</title>
        <authorList>
            <person name="Stajich J.E."/>
            <person name="Wilke S.K."/>
            <person name="Ahren D."/>
            <person name="Au C.H."/>
            <person name="Birren B.W."/>
            <person name="Borodovsky M."/>
            <person name="Burns C."/>
            <person name="Canback B."/>
            <person name="Casselton L.A."/>
            <person name="Cheng C.K."/>
            <person name="Deng J."/>
            <person name="Dietrich F.S."/>
            <person name="Fargo D.C."/>
            <person name="Farman M.L."/>
            <person name="Gathman A.C."/>
            <person name="Goldberg J."/>
            <person name="Guigo R."/>
            <person name="Hoegger P.J."/>
            <person name="Hooker J.B."/>
            <person name="Huggins A."/>
            <person name="James T.Y."/>
            <person name="Kamada T."/>
            <person name="Kilaru S."/>
            <person name="Kodira C."/>
            <person name="Kues U."/>
            <person name="Kupfer D."/>
            <person name="Kwan H.S."/>
            <person name="Lomsadze A."/>
            <person name="Li W."/>
            <person name="Lilly W.W."/>
            <person name="Ma L.J."/>
            <person name="Mackey A.J."/>
            <person name="Manning G."/>
            <person name="Martin F."/>
            <person name="Muraguchi H."/>
            <person name="Natvig D.O."/>
            <person name="Palmerini H."/>
            <person name="Ramesh M.A."/>
            <person name="Rehmeyer C.J."/>
            <person name="Roe B.A."/>
            <person name="Shenoy N."/>
            <person name="Stanke M."/>
            <person name="Ter-Hovhannisyan V."/>
            <person name="Tunlid A."/>
            <person name="Velagapudi R."/>
            <person name="Vision T.J."/>
            <person name="Zeng Q."/>
            <person name="Zolan M.E."/>
            <person name="Pukkila P.J."/>
        </authorList>
    </citation>
    <scope>NUCLEOTIDE SEQUENCE [LARGE SCALE GENOMIC DNA]</scope>
    <source>
        <strain evidence="3">Okayama-7 / 130 / ATCC MYA-4618 / FGSC 9003</strain>
    </source>
</reference>
<evidence type="ECO:0000313" key="3">
    <source>
        <dbReference type="Proteomes" id="UP000001861"/>
    </source>
</evidence>
<dbReference type="RefSeq" id="XP_001834648.2">
    <property type="nucleotide sequence ID" value="XM_001834596.2"/>
</dbReference>